<dbReference type="Pfam" id="PF08530">
    <property type="entry name" value="PepX_C"/>
    <property type="match status" value="1"/>
</dbReference>
<dbReference type="Pfam" id="PF02129">
    <property type="entry name" value="Peptidase_S15"/>
    <property type="match status" value="1"/>
</dbReference>
<dbReference type="Gene3D" id="2.60.120.260">
    <property type="entry name" value="Galactose-binding domain-like"/>
    <property type="match status" value="1"/>
</dbReference>
<dbReference type="SMART" id="SM00939">
    <property type="entry name" value="PepX_C"/>
    <property type="match status" value="1"/>
</dbReference>
<dbReference type="EMBL" id="POTW01000003">
    <property type="protein sequence ID" value="PZF86328.1"/>
    <property type="molecule type" value="Genomic_DNA"/>
</dbReference>
<keyword evidence="1" id="KW-0378">Hydrolase</keyword>
<dbReference type="InterPro" id="IPR000383">
    <property type="entry name" value="Xaa-Pro-like_dom"/>
</dbReference>
<dbReference type="InterPro" id="IPR008979">
    <property type="entry name" value="Galactose-bd-like_sf"/>
</dbReference>
<keyword evidence="3" id="KW-0031">Aminopeptidase</keyword>
<dbReference type="SUPFAM" id="SSF53474">
    <property type="entry name" value="alpha/beta-Hydrolases"/>
    <property type="match status" value="1"/>
</dbReference>
<reference evidence="3 4" key="1">
    <citation type="submission" date="2018-01" db="EMBL/GenBank/DDBJ databases">
        <title>Draft genome sequence of Jiangella sp. GTF31.</title>
        <authorList>
            <person name="Sahin N."/>
            <person name="Ay H."/>
            <person name="Saygin H."/>
        </authorList>
    </citation>
    <scope>NUCLEOTIDE SEQUENCE [LARGE SCALE GENOMIC DNA]</scope>
    <source>
        <strain evidence="3 4">GTF31</strain>
    </source>
</reference>
<dbReference type="InterPro" id="IPR029058">
    <property type="entry name" value="AB_hydrolase_fold"/>
</dbReference>
<comment type="caution">
    <text evidence="3">The sequence shown here is derived from an EMBL/GenBank/DDBJ whole genome shotgun (WGS) entry which is preliminary data.</text>
</comment>
<name>A0A2W2C2J5_9ACTN</name>
<dbReference type="GO" id="GO:0004177">
    <property type="term" value="F:aminopeptidase activity"/>
    <property type="evidence" value="ECO:0007669"/>
    <property type="project" value="UniProtKB-KW"/>
</dbReference>
<organism evidence="3 4">
    <name type="scientific">Jiangella anatolica</name>
    <dbReference type="NCBI Taxonomy" id="2670374"/>
    <lineage>
        <taxon>Bacteria</taxon>
        <taxon>Bacillati</taxon>
        <taxon>Actinomycetota</taxon>
        <taxon>Actinomycetes</taxon>
        <taxon>Jiangellales</taxon>
        <taxon>Jiangellaceae</taxon>
        <taxon>Jiangella</taxon>
    </lineage>
</organism>
<dbReference type="NCBIfam" id="NF003780">
    <property type="entry name" value="PRK05371.1-1"/>
    <property type="match status" value="1"/>
</dbReference>
<sequence>MPILTRSVTADFHVTWHGRTLPTWEAHVVRARRLFAVSASLALIATAAVATGAGAAADEPAIVVEDGVTQPVFGYDDAIRERVFITSPYDSDGDGVVDVISVDIMRPAASEQGLKVPVIMDPSPYYSTLGRGNESELKVDLDGDGLLDRWPLFYDNYFVPRGYAIVLMDMIGTSNSTGCPTTGDVSDNLSPKVVIDWLNGRIPGVDKDGNEVVADWHNGRTGLIGKSYDGTLANATAASGVEGMSTIVPISAISSWYDYTRSNGVVTRGNSYPSSLSNTVTNPSRREHCRPVRDTLAATDGDETGDYTPFWRIRDYNPDAGNVTASVFVVHGINDENVRPDHFSKWWYELAENDVPRKLWLTQTGHIDPFDFRRAEWVDELHRWFDFWLQDVDNGIMDEPIADIERAPDVWAEYNDWPVPGARETRLWLQPSTTTAGRLSVTPNRPSDPSLSFVDDPAQREATMVGNELALQPNRIAYVSEPLTAPLHISGTPRVHLDASVSTTDTNFGVILVDYGPAERVQRAGDGVITGTVEDCWGATATWGGYAEDACYRQVTKRVALTEREVVTKGILDAVNLRDYTTATALVPGRPYTVDFPLLPEDYVFPAGHRIGVIIVGSYRDYGSQADPNQATITLDPVRTLIDLPIVGGRNAAVAAGLE</sequence>
<dbReference type="InterPro" id="IPR005674">
    <property type="entry name" value="CocE/Ser_esterase"/>
</dbReference>
<proteinExistence type="predicted"/>
<accession>A0A2W2C2J5</accession>
<feature type="domain" description="Xaa-Pro dipeptidyl-peptidase C-terminal" evidence="2">
    <location>
        <begin position="382"/>
        <end position="643"/>
    </location>
</feature>
<gene>
    <name evidence="3" type="ORF">C1I92_01650</name>
</gene>
<evidence type="ECO:0000313" key="4">
    <source>
        <dbReference type="Proteomes" id="UP000248764"/>
    </source>
</evidence>
<dbReference type="GO" id="GO:0008239">
    <property type="term" value="F:dipeptidyl-peptidase activity"/>
    <property type="evidence" value="ECO:0007669"/>
    <property type="project" value="InterPro"/>
</dbReference>
<evidence type="ECO:0000259" key="2">
    <source>
        <dbReference type="SMART" id="SM00939"/>
    </source>
</evidence>
<keyword evidence="3" id="KW-0645">Protease</keyword>
<evidence type="ECO:0000256" key="1">
    <source>
        <dbReference type="ARBA" id="ARBA00022801"/>
    </source>
</evidence>
<dbReference type="SUPFAM" id="SSF49785">
    <property type="entry name" value="Galactose-binding domain-like"/>
    <property type="match status" value="1"/>
</dbReference>
<dbReference type="InterPro" id="IPR013736">
    <property type="entry name" value="Xaa-Pro_dipept_C"/>
</dbReference>
<dbReference type="NCBIfam" id="TIGR00976">
    <property type="entry name" value="CocE_NonD"/>
    <property type="match status" value="1"/>
</dbReference>
<dbReference type="AlphaFoldDB" id="A0A2W2C2J5"/>
<protein>
    <submittedName>
        <fullName evidence="3">X-prolyl-dipeptidyl aminopeptidase</fullName>
    </submittedName>
</protein>
<keyword evidence="4" id="KW-1185">Reference proteome</keyword>
<dbReference type="Gene3D" id="3.40.50.1820">
    <property type="entry name" value="alpha/beta hydrolase"/>
    <property type="match status" value="2"/>
</dbReference>
<evidence type="ECO:0000313" key="3">
    <source>
        <dbReference type="EMBL" id="PZF86328.1"/>
    </source>
</evidence>
<dbReference type="Proteomes" id="UP000248764">
    <property type="component" value="Unassembled WGS sequence"/>
</dbReference>